<comment type="caution">
    <text evidence="1">The sequence shown here is derived from an EMBL/GenBank/DDBJ whole genome shotgun (WGS) entry which is preliminary data.</text>
</comment>
<protein>
    <submittedName>
        <fullName evidence="1">Uncharacterized protein</fullName>
    </submittedName>
</protein>
<reference evidence="1" key="1">
    <citation type="journal article" date="2023" name="Genome Biol. Evol.">
        <title>Long-read-based Genome Assembly of Drosophila gunungcola Reveals Fewer Chemosensory Genes in Flower-breeding Species.</title>
        <authorList>
            <person name="Negi A."/>
            <person name="Liao B.Y."/>
            <person name="Yeh S.D."/>
        </authorList>
    </citation>
    <scope>NUCLEOTIDE SEQUENCE</scope>
    <source>
        <strain evidence="1">Sukarami</strain>
    </source>
</reference>
<accession>A0A9P9YEF5</accession>
<evidence type="ECO:0000313" key="1">
    <source>
        <dbReference type="EMBL" id="KAI8035190.1"/>
    </source>
</evidence>
<evidence type="ECO:0000313" key="2">
    <source>
        <dbReference type="Proteomes" id="UP001059596"/>
    </source>
</evidence>
<proteinExistence type="predicted"/>
<name>A0A9P9YEF5_9MUSC</name>
<organism evidence="1 2">
    <name type="scientific">Drosophila gunungcola</name>
    <name type="common">fruit fly</name>
    <dbReference type="NCBI Taxonomy" id="103775"/>
    <lineage>
        <taxon>Eukaryota</taxon>
        <taxon>Metazoa</taxon>
        <taxon>Ecdysozoa</taxon>
        <taxon>Arthropoda</taxon>
        <taxon>Hexapoda</taxon>
        <taxon>Insecta</taxon>
        <taxon>Pterygota</taxon>
        <taxon>Neoptera</taxon>
        <taxon>Endopterygota</taxon>
        <taxon>Diptera</taxon>
        <taxon>Brachycera</taxon>
        <taxon>Muscomorpha</taxon>
        <taxon>Ephydroidea</taxon>
        <taxon>Drosophilidae</taxon>
        <taxon>Drosophila</taxon>
        <taxon>Sophophora</taxon>
    </lineage>
</organism>
<dbReference type="Proteomes" id="UP001059596">
    <property type="component" value="Unassembled WGS sequence"/>
</dbReference>
<gene>
    <name evidence="1" type="ORF">M5D96_012001</name>
</gene>
<dbReference type="EMBL" id="JAMKOV010000044">
    <property type="protein sequence ID" value="KAI8035190.1"/>
    <property type="molecule type" value="Genomic_DNA"/>
</dbReference>
<keyword evidence="2" id="KW-1185">Reference proteome</keyword>
<sequence>MYACRVKSCKARLHLTEDESRVFSCEDHLRHSHGAQDLEMKKINAIEEIKNRCKLTDKKTDLKQIFNDVMAEIMDGNEMVKPTLRLNELFHKQRHFQLGTNR</sequence>
<dbReference type="AlphaFoldDB" id="A0A9P9YEF5"/>